<evidence type="ECO:0000256" key="1">
    <source>
        <dbReference type="SAM" id="MobiDB-lite"/>
    </source>
</evidence>
<name>A0A8D9CYQ2_BRACM</name>
<dbReference type="EMBL" id="LS974625">
    <property type="protein sequence ID" value="CAG7863892.1"/>
    <property type="molecule type" value="Genomic_DNA"/>
</dbReference>
<gene>
    <name evidence="2" type="ORF">BRAPAZ1V2_A09P43590.2</name>
</gene>
<accession>A0A8D9CYQ2</accession>
<feature type="non-terminal residue" evidence="2">
    <location>
        <position position="85"/>
    </location>
</feature>
<dbReference type="Gramene" id="A09p43590.2_BraZ1">
    <property type="protein sequence ID" value="A09p43590.2_BraZ1.CDS"/>
    <property type="gene ID" value="A09g43590.2_BraZ1"/>
</dbReference>
<dbReference type="AlphaFoldDB" id="A0A8D9CYQ2"/>
<proteinExistence type="predicted"/>
<organism evidence="2 3">
    <name type="scientific">Brassica campestris</name>
    <name type="common">Field mustard</name>
    <dbReference type="NCBI Taxonomy" id="3711"/>
    <lineage>
        <taxon>Eukaryota</taxon>
        <taxon>Viridiplantae</taxon>
        <taxon>Streptophyta</taxon>
        <taxon>Embryophyta</taxon>
        <taxon>Tracheophyta</taxon>
        <taxon>Spermatophyta</taxon>
        <taxon>Magnoliopsida</taxon>
        <taxon>eudicotyledons</taxon>
        <taxon>Gunneridae</taxon>
        <taxon>Pentapetalae</taxon>
        <taxon>rosids</taxon>
        <taxon>malvids</taxon>
        <taxon>Brassicales</taxon>
        <taxon>Brassicaceae</taxon>
        <taxon>Brassiceae</taxon>
        <taxon>Brassica</taxon>
    </lineage>
</organism>
<reference evidence="2 3" key="1">
    <citation type="submission" date="2021-07" db="EMBL/GenBank/DDBJ databases">
        <authorList>
            <consortium name="Genoscope - CEA"/>
            <person name="William W."/>
        </authorList>
    </citation>
    <scope>NUCLEOTIDE SEQUENCE [LARGE SCALE GENOMIC DNA]</scope>
</reference>
<protein>
    <submittedName>
        <fullName evidence="2">Uncharacterized protein</fullName>
    </submittedName>
</protein>
<evidence type="ECO:0000313" key="2">
    <source>
        <dbReference type="EMBL" id="CAG7863892.1"/>
    </source>
</evidence>
<evidence type="ECO:0000313" key="3">
    <source>
        <dbReference type="Proteomes" id="UP000694005"/>
    </source>
</evidence>
<sequence>MGGSRERREVLEIGRRCDIGGQCSLNSTEHNSRSHKDSDHIFDDQKKPTHTILFKDNVYGSSDDGSRSVKAEVFTRSDEVNVENI</sequence>
<feature type="region of interest" description="Disordered" evidence="1">
    <location>
        <begin position="22"/>
        <end position="47"/>
    </location>
</feature>
<feature type="compositionally biased region" description="Basic and acidic residues" evidence="1">
    <location>
        <begin position="30"/>
        <end position="47"/>
    </location>
</feature>
<dbReference type="Proteomes" id="UP000694005">
    <property type="component" value="Chromosome A09"/>
</dbReference>